<comment type="caution">
    <text evidence="1">The sequence shown here is derived from an EMBL/GenBank/DDBJ whole genome shotgun (WGS) entry which is preliminary data.</text>
</comment>
<evidence type="ECO:0000313" key="2">
    <source>
        <dbReference type="Proteomes" id="UP000004933"/>
    </source>
</evidence>
<dbReference type="Gene3D" id="1.25.40.400">
    <property type="match status" value="1"/>
</dbReference>
<reference evidence="1 2" key="1">
    <citation type="submission" date="2010-09" db="EMBL/GenBank/DDBJ databases">
        <authorList>
            <person name="Weinstock G."/>
            <person name="Sodergren E."/>
            <person name="Clifton S."/>
            <person name="Fulton L."/>
            <person name="Fulton B."/>
            <person name="Courtney L."/>
            <person name="Fronick C."/>
            <person name="Harrison M."/>
            <person name="Strong C."/>
            <person name="Farmer C."/>
            <person name="Delahaunty K."/>
            <person name="Markovic C."/>
            <person name="Hall O."/>
            <person name="Minx P."/>
            <person name="Tomlinson C."/>
            <person name="Mitreva M."/>
            <person name="Hou S."/>
            <person name="Chen J."/>
            <person name="Wollam A."/>
            <person name="Pepin K.H."/>
            <person name="Johnson M."/>
            <person name="Bhonagiri V."/>
            <person name="Zhang X."/>
            <person name="Suruliraj S."/>
            <person name="Warren W."/>
            <person name="Chinwalla A."/>
            <person name="Mardis E.R."/>
            <person name="Wilson R.K."/>
        </authorList>
    </citation>
    <scope>NUCLEOTIDE SEQUENCE [LARGE SCALE GENOMIC DNA]</scope>
    <source>
        <strain evidence="1 2">TX0630</strain>
    </source>
</reference>
<accession>A0ABC9P549</accession>
<dbReference type="Proteomes" id="UP000004933">
    <property type="component" value="Unassembled WGS sequence"/>
</dbReference>
<organism evidence="1 2">
    <name type="scientific">Enterococcus faecalis TX0630</name>
    <dbReference type="NCBI Taxonomy" id="749508"/>
    <lineage>
        <taxon>Bacteria</taxon>
        <taxon>Bacillati</taxon>
        <taxon>Bacillota</taxon>
        <taxon>Bacilli</taxon>
        <taxon>Lactobacillales</taxon>
        <taxon>Enterococcaceae</taxon>
        <taxon>Enterococcus</taxon>
    </lineage>
</organism>
<protein>
    <submittedName>
        <fullName evidence="1">Transcriptional activator, Rgg/GadR/MutR family domain protein</fullName>
    </submittedName>
</protein>
<proteinExistence type="predicted"/>
<evidence type="ECO:0000313" key="1">
    <source>
        <dbReference type="EMBL" id="EFU90205.1"/>
    </source>
</evidence>
<dbReference type="AlphaFoldDB" id="A0ABC9P549"/>
<dbReference type="Gene3D" id="1.10.260.40">
    <property type="entry name" value="lambda repressor-like DNA-binding domains"/>
    <property type="match status" value="1"/>
</dbReference>
<dbReference type="SUPFAM" id="SSF48452">
    <property type="entry name" value="TPR-like"/>
    <property type="match status" value="1"/>
</dbReference>
<gene>
    <name evidence="1" type="ORF">HMPREF9511_01811</name>
</gene>
<name>A0ABC9P549_ENTFL</name>
<dbReference type="InterPro" id="IPR011990">
    <property type="entry name" value="TPR-like_helical_dom_sf"/>
</dbReference>
<dbReference type="InterPro" id="IPR010982">
    <property type="entry name" value="Lambda_DNA-bd_dom_sf"/>
</dbReference>
<dbReference type="EMBL" id="AEBE01000076">
    <property type="protein sequence ID" value="EFU90205.1"/>
    <property type="molecule type" value="Genomic_DNA"/>
</dbReference>
<sequence length="335" mass="39565">MCAKGGFKVYLNELMKLCRKEFGENQEEFYKDIFSRRSASSFEIHNQHALQIKDIALLSDRSGLSFHELINYCKEDFASDFDKDLDYFRTTLDNYAKTQDIELKKNLEELYSKVVSLHFTSLKYMNLYFMMKLILSDKIDKISKIDYPDLLDVKKIFQNFSKFTLFHYKILANISSEFSFSELKPLYDELFPISENSTSELKEIAALCLNNILAGSFLEKRYEDILPILNIYNELLTHFPSYKYKINYIHNKNLYLYVTTKNLKYLNKVVSYIDLLEDIEGIEIAEQVRTSLEHLLSQEGDEKGKNFIGIVNEHGHIQTYEKSNYKKFFQEKRSD</sequence>